<feature type="transmembrane region" description="Helical" evidence="1">
    <location>
        <begin position="65"/>
        <end position="83"/>
    </location>
</feature>
<feature type="transmembrane region" description="Helical" evidence="1">
    <location>
        <begin position="36"/>
        <end position="53"/>
    </location>
</feature>
<accession>A0ABN0X3D1</accession>
<reference evidence="2 3" key="1">
    <citation type="journal article" date="2019" name="Int. J. Syst. Evol. Microbiol.">
        <title>The Global Catalogue of Microorganisms (GCM) 10K type strain sequencing project: providing services to taxonomists for standard genome sequencing and annotation.</title>
        <authorList>
            <consortium name="The Broad Institute Genomics Platform"/>
            <consortium name="The Broad Institute Genome Sequencing Center for Infectious Disease"/>
            <person name="Wu L."/>
            <person name="Ma J."/>
        </authorList>
    </citation>
    <scope>NUCLEOTIDE SEQUENCE [LARGE SCALE GENOMIC DNA]</scope>
    <source>
        <strain evidence="2 3">JCM 13378</strain>
    </source>
</reference>
<name>A0ABN0X3D1_9ALTE</name>
<keyword evidence="1" id="KW-1133">Transmembrane helix</keyword>
<evidence type="ECO:0000256" key="1">
    <source>
        <dbReference type="SAM" id="Phobius"/>
    </source>
</evidence>
<proteinExistence type="predicted"/>
<dbReference type="EMBL" id="BAAAEI010000007">
    <property type="protein sequence ID" value="GAA0353574.1"/>
    <property type="molecule type" value="Genomic_DNA"/>
</dbReference>
<protein>
    <recommendedName>
        <fullName evidence="4">DUF2304 domain-containing protein</fullName>
    </recommendedName>
</protein>
<evidence type="ECO:0008006" key="4">
    <source>
        <dbReference type="Google" id="ProtNLM"/>
    </source>
</evidence>
<sequence length="116" mass="12943">MNTPQLISALISLAIGISIIVLIRRDHLMHRDGIKWMLIACLILVAGIFPSWVDVLGQYLKIGYPPIIPVLVGMGVILIKLLLADIERARMQVTINRLVQRLAIIEAEQSHSQQSL</sequence>
<gene>
    <name evidence="2" type="ORF">GCM10009092_17440</name>
</gene>
<dbReference type="InterPro" id="IPR019277">
    <property type="entry name" value="DUF2304"/>
</dbReference>
<keyword evidence="1" id="KW-0472">Membrane</keyword>
<evidence type="ECO:0000313" key="2">
    <source>
        <dbReference type="EMBL" id="GAA0353574.1"/>
    </source>
</evidence>
<dbReference type="RefSeq" id="WP_343844236.1">
    <property type="nucleotide sequence ID" value="NZ_BAAAEI010000007.1"/>
</dbReference>
<comment type="caution">
    <text evidence="2">The sequence shown here is derived from an EMBL/GenBank/DDBJ whole genome shotgun (WGS) entry which is preliminary data.</text>
</comment>
<keyword evidence="3" id="KW-1185">Reference proteome</keyword>
<dbReference type="Proteomes" id="UP001501757">
    <property type="component" value="Unassembled WGS sequence"/>
</dbReference>
<feature type="transmembrane region" description="Helical" evidence="1">
    <location>
        <begin position="6"/>
        <end position="24"/>
    </location>
</feature>
<evidence type="ECO:0000313" key="3">
    <source>
        <dbReference type="Proteomes" id="UP001501757"/>
    </source>
</evidence>
<dbReference type="Pfam" id="PF10066">
    <property type="entry name" value="DUF2304"/>
    <property type="match status" value="1"/>
</dbReference>
<organism evidence="2 3">
    <name type="scientific">Bowmanella denitrificans</name>
    <dbReference type="NCBI Taxonomy" id="366582"/>
    <lineage>
        <taxon>Bacteria</taxon>
        <taxon>Pseudomonadati</taxon>
        <taxon>Pseudomonadota</taxon>
        <taxon>Gammaproteobacteria</taxon>
        <taxon>Alteromonadales</taxon>
        <taxon>Alteromonadaceae</taxon>
        <taxon>Bowmanella</taxon>
    </lineage>
</organism>
<keyword evidence="1" id="KW-0812">Transmembrane</keyword>